<evidence type="ECO:0000256" key="4">
    <source>
        <dbReference type="ARBA" id="ARBA00022597"/>
    </source>
</evidence>
<dbReference type="InterPro" id="IPR000412">
    <property type="entry name" value="ABC_2_transport"/>
</dbReference>
<reference evidence="11" key="1">
    <citation type="journal article" date="2015" name="Nature">
        <title>Complex archaea that bridge the gap between prokaryotes and eukaryotes.</title>
        <authorList>
            <person name="Spang A."/>
            <person name="Saw J.H."/>
            <person name="Jorgensen S.L."/>
            <person name="Zaremba-Niedzwiedzka K."/>
            <person name="Martijn J."/>
            <person name="Lind A.E."/>
            <person name="van Eijk R."/>
            <person name="Schleper C."/>
            <person name="Guy L."/>
            <person name="Ettema T.J."/>
        </authorList>
    </citation>
    <scope>NUCLEOTIDE SEQUENCE</scope>
</reference>
<feature type="domain" description="ABC transmembrane type-2" evidence="10">
    <location>
        <begin position="37"/>
        <end position="259"/>
    </location>
</feature>
<feature type="transmembrane region" description="Helical" evidence="9">
    <location>
        <begin position="113"/>
        <end position="138"/>
    </location>
</feature>
<dbReference type="GO" id="GO:0015920">
    <property type="term" value="P:lipopolysaccharide transport"/>
    <property type="evidence" value="ECO:0007669"/>
    <property type="project" value="TreeGrafter"/>
</dbReference>
<dbReference type="PANTHER" id="PTHR30413:SF10">
    <property type="entry name" value="CAPSULE POLYSACCHARIDE EXPORT INNER-MEMBRANE PROTEIN CTRC"/>
    <property type="match status" value="1"/>
</dbReference>
<feature type="transmembrane region" description="Helical" evidence="9">
    <location>
        <begin position="184"/>
        <end position="204"/>
    </location>
</feature>
<keyword evidence="7 9" id="KW-1133">Transmembrane helix</keyword>
<evidence type="ECO:0000256" key="8">
    <source>
        <dbReference type="ARBA" id="ARBA00023136"/>
    </source>
</evidence>
<dbReference type="GO" id="GO:0140359">
    <property type="term" value="F:ABC-type transporter activity"/>
    <property type="evidence" value="ECO:0007669"/>
    <property type="project" value="InterPro"/>
</dbReference>
<protein>
    <recommendedName>
        <fullName evidence="10">ABC transmembrane type-2 domain-containing protein</fullName>
    </recommendedName>
</protein>
<dbReference type="EMBL" id="LAZR01000008">
    <property type="protein sequence ID" value="KKO08829.1"/>
    <property type="molecule type" value="Genomic_DNA"/>
</dbReference>
<keyword evidence="2" id="KW-0813">Transport</keyword>
<keyword evidence="5 9" id="KW-0812">Transmembrane</keyword>
<evidence type="ECO:0000259" key="10">
    <source>
        <dbReference type="PROSITE" id="PS51012"/>
    </source>
</evidence>
<evidence type="ECO:0000256" key="9">
    <source>
        <dbReference type="SAM" id="Phobius"/>
    </source>
</evidence>
<dbReference type="PANTHER" id="PTHR30413">
    <property type="entry name" value="INNER MEMBRANE TRANSPORT PERMEASE"/>
    <property type="match status" value="1"/>
</dbReference>
<dbReference type="PROSITE" id="PS51012">
    <property type="entry name" value="ABC_TM2"/>
    <property type="match status" value="1"/>
</dbReference>
<keyword evidence="3" id="KW-1003">Cell membrane</keyword>
<evidence type="ECO:0000256" key="6">
    <source>
        <dbReference type="ARBA" id="ARBA00022903"/>
    </source>
</evidence>
<evidence type="ECO:0000256" key="5">
    <source>
        <dbReference type="ARBA" id="ARBA00022692"/>
    </source>
</evidence>
<organism evidence="11">
    <name type="scientific">marine sediment metagenome</name>
    <dbReference type="NCBI Taxonomy" id="412755"/>
    <lineage>
        <taxon>unclassified sequences</taxon>
        <taxon>metagenomes</taxon>
        <taxon>ecological metagenomes</taxon>
    </lineage>
</organism>
<dbReference type="GO" id="GO:0043190">
    <property type="term" value="C:ATP-binding cassette (ABC) transporter complex"/>
    <property type="evidence" value="ECO:0007669"/>
    <property type="project" value="InterPro"/>
</dbReference>
<proteinExistence type="predicted"/>
<accession>A0A0F9YVG8</accession>
<feature type="transmembrane region" description="Helical" evidence="9">
    <location>
        <begin position="39"/>
        <end position="60"/>
    </location>
</feature>
<feature type="transmembrane region" description="Helical" evidence="9">
    <location>
        <begin position="238"/>
        <end position="257"/>
    </location>
</feature>
<dbReference type="Pfam" id="PF01061">
    <property type="entry name" value="ABC2_membrane"/>
    <property type="match status" value="1"/>
</dbReference>
<gene>
    <name evidence="11" type="ORF">LCGC14_0039480</name>
</gene>
<dbReference type="AlphaFoldDB" id="A0A0F9YVG8"/>
<dbReference type="InterPro" id="IPR013525">
    <property type="entry name" value="ABC2_TM"/>
</dbReference>
<sequence length="267" mass="30776">MFFSLMRQWVLSPVRHFRLFHQFVRQEFSGQFAGSLGGFLWLFVTPIVNISIYSFVFSVVFRAPIPESFGDVPFVVFLMIGYLPWFAFADAMGRASGLLLEKAPLITKVMFPVQLIPMVGTLVPYLVHGIAIFVFLVYLATQGYFDLMWLWLPVALGLQFLFTMGLVAILSAFCVFLRDIQQMVTLMLTAWFFLTPIIYPLSLLPEDLRPWMMLNPMHSFVQFYREIILLGDFSMPHFQVMVFASVVSFLLGGWLFMRIKHAFGDVL</sequence>
<evidence type="ECO:0000313" key="11">
    <source>
        <dbReference type="EMBL" id="KKO08829.1"/>
    </source>
</evidence>
<keyword evidence="4" id="KW-0762">Sugar transport</keyword>
<keyword evidence="6" id="KW-0972">Capsule biogenesis/degradation</keyword>
<keyword evidence="8 9" id="KW-0472">Membrane</keyword>
<dbReference type="InterPro" id="IPR047817">
    <property type="entry name" value="ABC2_TM_bact-type"/>
</dbReference>
<comment type="subcellular location">
    <subcellularLocation>
        <location evidence="1">Cell membrane</location>
        <topology evidence="1">Multi-pass membrane protein</topology>
    </subcellularLocation>
</comment>
<comment type="caution">
    <text evidence="11">The sequence shown here is derived from an EMBL/GenBank/DDBJ whole genome shotgun (WGS) entry which is preliminary data.</text>
</comment>
<name>A0A0F9YVG8_9ZZZZ</name>
<evidence type="ECO:0000256" key="3">
    <source>
        <dbReference type="ARBA" id="ARBA00022475"/>
    </source>
</evidence>
<evidence type="ECO:0000256" key="1">
    <source>
        <dbReference type="ARBA" id="ARBA00004651"/>
    </source>
</evidence>
<evidence type="ECO:0000256" key="2">
    <source>
        <dbReference type="ARBA" id="ARBA00022448"/>
    </source>
</evidence>
<evidence type="ECO:0000256" key="7">
    <source>
        <dbReference type="ARBA" id="ARBA00022989"/>
    </source>
</evidence>
<feature type="transmembrane region" description="Helical" evidence="9">
    <location>
        <begin position="150"/>
        <end position="177"/>
    </location>
</feature>
<feature type="transmembrane region" description="Helical" evidence="9">
    <location>
        <begin position="72"/>
        <end position="92"/>
    </location>
</feature>
<dbReference type="PRINTS" id="PR00164">
    <property type="entry name" value="ABC2TRNSPORT"/>
</dbReference>